<evidence type="ECO:0000256" key="4">
    <source>
        <dbReference type="ARBA" id="ARBA00022840"/>
    </source>
</evidence>
<reference evidence="12" key="1">
    <citation type="submission" date="2016-07" db="EMBL/GenBank/DDBJ databases">
        <authorList>
            <person name="Florea S."/>
            <person name="Webb J.S."/>
            <person name="Jaromczyk J."/>
            <person name="Schardl C.L."/>
        </authorList>
    </citation>
    <scope>NUCLEOTIDE SEQUENCE [LARGE SCALE GENOMIC DNA]</scope>
    <source>
        <strain evidence="12">MIT 01-6242</strain>
    </source>
</reference>
<dbReference type="SUPFAM" id="SSF52540">
    <property type="entry name" value="P-loop containing nucleoside triphosphate hydrolases"/>
    <property type="match status" value="1"/>
</dbReference>
<dbReference type="GO" id="GO:0043138">
    <property type="term" value="F:3'-5' DNA helicase activity"/>
    <property type="evidence" value="ECO:0007669"/>
    <property type="project" value="UniProtKB-EC"/>
</dbReference>
<dbReference type="Pfam" id="PF13361">
    <property type="entry name" value="UvrD_C"/>
    <property type="match status" value="1"/>
</dbReference>
<feature type="binding site" evidence="9">
    <location>
        <begin position="17"/>
        <end position="24"/>
    </location>
    <ligand>
        <name>ATP</name>
        <dbReference type="ChEBI" id="CHEBI:30616"/>
    </ligand>
</feature>
<dbReference type="KEGG" id="het:BBW65_02675"/>
<evidence type="ECO:0000259" key="10">
    <source>
        <dbReference type="PROSITE" id="PS51198"/>
    </source>
</evidence>
<dbReference type="InterPro" id="IPR000212">
    <property type="entry name" value="DNA_helicase_UvrD/REP"/>
</dbReference>
<evidence type="ECO:0000256" key="2">
    <source>
        <dbReference type="ARBA" id="ARBA00022801"/>
    </source>
</evidence>
<dbReference type="Gene3D" id="3.40.50.300">
    <property type="entry name" value="P-loop containing nucleotide triphosphate hydrolases"/>
    <property type="match status" value="4"/>
</dbReference>
<evidence type="ECO:0000256" key="7">
    <source>
        <dbReference type="ARBA" id="ARBA00034808"/>
    </source>
</evidence>
<dbReference type="EMBL" id="CP016503">
    <property type="protein sequence ID" value="ANV97772.1"/>
    <property type="molecule type" value="Genomic_DNA"/>
</dbReference>
<keyword evidence="3 9" id="KW-0347">Helicase</keyword>
<keyword evidence="12" id="KW-1185">Reference proteome</keyword>
<dbReference type="GO" id="GO:0016887">
    <property type="term" value="F:ATP hydrolysis activity"/>
    <property type="evidence" value="ECO:0007669"/>
    <property type="project" value="RHEA"/>
</dbReference>
<sequence length="939" mass="107665">MVTQVVNKEKQFLVLEASAGSGKTYALALRYVYLLLQGAKIGEILSLTFTNKAVDEMKERIARFLRILAGANNAEQQGLLESLHNEYGLDAKEVRAKAPQILKEFLRQKVRISTIDSFLNAVIKKFCWYAGVPFGFEIAPLDVEALGARFLQKLNPKQKNDFLFLCLSHNYSIDQTLEHLHQIAIDYLDALPNITKPIAEDLYAQQIAELVQQIQRDIEANPKSSDTARKALHYQKIEDLVSKTAVQKGTEYRSFKSLGLNEADFDALHRLLKGYLKWKSESYLYEIKEFCDLFQQSRKELICSLGVLDFADITSKAYELLCKQNAHFDDFKDFFYFRLDDKISHILLDEFQDTSVIQYKLLAPLIDEIVSGVGRIGERSFFAVGDQKQSIYRFRGGYGRLMRMIVKNGIQRESLQSNYRSCGEVVAFVNAVFAEPYGDLYVPQKTEKSGGYVKIEKPLAKADKAEGLESIFGAVLEKIDTLHSCGVGFEEIAVLVFTNAEVANLGSFIKEKRPEIRVVLEEQVSLAEKWEAKIIINALKCSLAKHDPKTFEFYRDCLCKLLGHKIGEEIEIIPFEQIAEFVFLVIKTYKLGTFVAQKVLEIACESADEMEFLEKMKSASCQEIQEEQEGLKILTIHKSKGLEFDHLIVLDRTRQARSSGGMFCDYDDSLEGHIYLRTSHREVFDSEYASVLQRQKELESLEKINLLYVALTRAKTSLWILPTQQGKEFERIGLVAGDEVLVQQEWGEFGIERSTKPKVSAKEFYPLKQEGFGKQEGFIRYEQIAYQPNEIEAIKRGEAFHSALELALGYGAKQEEILDFLSNRYGAFLAIEKLETIPLIVEKVCQKIQSSFAYCRLESEVAFLLENKIYRMDCVLFLQDQNQKLEEIVVLDYKSGRKQGYYDEQIKQYTFYIQKQYPQIKTSGYLVYLDQQFEMVRVV</sequence>
<evidence type="ECO:0000256" key="1">
    <source>
        <dbReference type="ARBA" id="ARBA00022741"/>
    </source>
</evidence>
<gene>
    <name evidence="11" type="ORF">BBW65_02675</name>
</gene>
<dbReference type="PANTHER" id="PTHR11070:SF67">
    <property type="entry name" value="DNA 3'-5' HELICASE"/>
    <property type="match status" value="1"/>
</dbReference>
<dbReference type="Proteomes" id="UP000092884">
    <property type="component" value="Chromosome"/>
</dbReference>
<feature type="domain" description="UvrD-like helicase ATP-binding" evidence="10">
    <location>
        <begin position="1"/>
        <end position="422"/>
    </location>
</feature>
<protein>
    <recommendedName>
        <fullName evidence="7">DNA 3'-5' helicase</fullName>
        <ecNumber evidence="7">5.6.2.4</ecNumber>
    </recommendedName>
</protein>
<name>A0A1B1U4Y8_9HELI</name>
<dbReference type="EC" id="5.6.2.4" evidence="7"/>
<evidence type="ECO:0000256" key="3">
    <source>
        <dbReference type="ARBA" id="ARBA00022806"/>
    </source>
</evidence>
<keyword evidence="2 9" id="KW-0378">Hydrolase</keyword>
<comment type="catalytic activity">
    <reaction evidence="6">
        <text>Couples ATP hydrolysis with the unwinding of duplex DNA by translocating in the 3'-5' direction.</text>
        <dbReference type="EC" id="5.6.2.4"/>
    </reaction>
</comment>
<dbReference type="InterPro" id="IPR014017">
    <property type="entry name" value="DNA_helicase_UvrD-like_C"/>
</dbReference>
<evidence type="ECO:0000256" key="6">
    <source>
        <dbReference type="ARBA" id="ARBA00034617"/>
    </source>
</evidence>
<dbReference type="AlphaFoldDB" id="A0A1B1U4Y8"/>
<evidence type="ECO:0000256" key="5">
    <source>
        <dbReference type="ARBA" id="ARBA00023235"/>
    </source>
</evidence>
<dbReference type="InterPro" id="IPR014016">
    <property type="entry name" value="UvrD-like_ATP-bd"/>
</dbReference>
<accession>A0A1B1U4Y8</accession>
<comment type="catalytic activity">
    <reaction evidence="8">
        <text>ATP + H2O = ADP + phosphate + H(+)</text>
        <dbReference type="Rhea" id="RHEA:13065"/>
        <dbReference type="ChEBI" id="CHEBI:15377"/>
        <dbReference type="ChEBI" id="CHEBI:15378"/>
        <dbReference type="ChEBI" id="CHEBI:30616"/>
        <dbReference type="ChEBI" id="CHEBI:43474"/>
        <dbReference type="ChEBI" id="CHEBI:456216"/>
        <dbReference type="EC" id="5.6.2.4"/>
    </reaction>
</comment>
<dbReference type="GO" id="GO:0000725">
    <property type="term" value="P:recombinational repair"/>
    <property type="evidence" value="ECO:0007669"/>
    <property type="project" value="TreeGrafter"/>
</dbReference>
<proteinExistence type="predicted"/>
<evidence type="ECO:0000313" key="11">
    <source>
        <dbReference type="EMBL" id="ANV97772.1"/>
    </source>
</evidence>
<dbReference type="PROSITE" id="PS51198">
    <property type="entry name" value="UVRD_HELICASE_ATP_BIND"/>
    <property type="match status" value="1"/>
</dbReference>
<evidence type="ECO:0000256" key="9">
    <source>
        <dbReference type="PROSITE-ProRule" id="PRU00560"/>
    </source>
</evidence>
<dbReference type="PANTHER" id="PTHR11070">
    <property type="entry name" value="UVRD / RECB / PCRA DNA HELICASE FAMILY MEMBER"/>
    <property type="match status" value="1"/>
</dbReference>
<keyword evidence="4 9" id="KW-0067">ATP-binding</keyword>
<dbReference type="GO" id="GO:0003677">
    <property type="term" value="F:DNA binding"/>
    <property type="evidence" value="ECO:0007669"/>
    <property type="project" value="InterPro"/>
</dbReference>
<dbReference type="Pfam" id="PF00580">
    <property type="entry name" value="UvrD-helicase"/>
    <property type="match status" value="1"/>
</dbReference>
<dbReference type="STRING" id="222136.BBW65_02675"/>
<dbReference type="GO" id="GO:0005829">
    <property type="term" value="C:cytosol"/>
    <property type="evidence" value="ECO:0007669"/>
    <property type="project" value="TreeGrafter"/>
</dbReference>
<evidence type="ECO:0000256" key="8">
    <source>
        <dbReference type="ARBA" id="ARBA00048988"/>
    </source>
</evidence>
<keyword evidence="1 9" id="KW-0547">Nucleotide-binding</keyword>
<organism evidence="11 12">
    <name type="scientific">Helicobacter enhydrae</name>
    <dbReference type="NCBI Taxonomy" id="222136"/>
    <lineage>
        <taxon>Bacteria</taxon>
        <taxon>Pseudomonadati</taxon>
        <taxon>Campylobacterota</taxon>
        <taxon>Epsilonproteobacteria</taxon>
        <taxon>Campylobacterales</taxon>
        <taxon>Helicobacteraceae</taxon>
        <taxon>Helicobacter</taxon>
    </lineage>
</organism>
<dbReference type="NCBIfam" id="NF010485">
    <property type="entry name" value="PRK13909.1-2"/>
    <property type="match status" value="1"/>
</dbReference>
<dbReference type="GO" id="GO:0005524">
    <property type="term" value="F:ATP binding"/>
    <property type="evidence" value="ECO:0007669"/>
    <property type="project" value="UniProtKB-UniRule"/>
</dbReference>
<keyword evidence="5" id="KW-0413">Isomerase</keyword>
<dbReference type="InterPro" id="IPR027417">
    <property type="entry name" value="P-loop_NTPase"/>
</dbReference>
<dbReference type="OrthoDB" id="9810135at2"/>
<evidence type="ECO:0000313" key="12">
    <source>
        <dbReference type="Proteomes" id="UP000092884"/>
    </source>
</evidence>